<sequence length="398" mass="44027">MIRIAFFTIMLTACGSDAAKQEDKKALVEEVADSQIKVGAAQMEEYLPLLQNKNVGMVVNHTTMLGETHLVDSLLSRGIAIKKIFAPEHGFRGDTPAGDKVGNEVDSKTGIPILSLYGSHNKPTKEDLSGLDVVIFDIQDVGARFYTYTSTMSYAMEACAENGLPFIVLDRPNPLGNVIDGPVLEEAQKSFVGLHPIPIAYGLTMGELATMINNEGWLENSVKADLQVIKLANWTHSSSYNLPVSPSPNLPTDHSIAWYPSICLFEGTMMSLGRGTHFPFEVLGYPSPEFGDFQFTPVPIPGMSMDPKHQDKLCYGTDLRQAPVPNAVDLSYLISFYKKTPADSSFFNNYFALLAGTPDLRKQIEKGMSEAEIKATWQKKLDAYKQIRKKHLLYDDFE</sequence>
<evidence type="ECO:0000313" key="3">
    <source>
        <dbReference type="EMBL" id="WOK08036.1"/>
    </source>
</evidence>
<feature type="domain" description="Peptidoglycan beta-N-acetylmuramidase NamZ C-terminal" evidence="2">
    <location>
        <begin position="258"/>
        <end position="394"/>
    </location>
</feature>
<organism evidence="3 4">
    <name type="scientific">Imperialibacter roseus</name>
    <dbReference type="NCBI Taxonomy" id="1324217"/>
    <lineage>
        <taxon>Bacteria</taxon>
        <taxon>Pseudomonadati</taxon>
        <taxon>Bacteroidota</taxon>
        <taxon>Cytophagia</taxon>
        <taxon>Cytophagales</taxon>
        <taxon>Flammeovirgaceae</taxon>
        <taxon>Imperialibacter</taxon>
    </lineage>
</organism>
<evidence type="ECO:0000259" key="1">
    <source>
        <dbReference type="Pfam" id="PF07075"/>
    </source>
</evidence>
<accession>A0ABZ0ITV0</accession>
<gene>
    <name evidence="3" type="ORF">RT717_05245</name>
</gene>
<reference evidence="3 4" key="1">
    <citation type="journal article" date="2023" name="Microbiol. Resour. Announc.">
        <title>Complete Genome Sequence of Imperialibacter roseus strain P4T.</title>
        <authorList>
            <person name="Tizabi D.R."/>
            <person name="Bachvaroff T."/>
            <person name="Hill R.T."/>
        </authorList>
    </citation>
    <scope>NUCLEOTIDE SEQUENCE [LARGE SCALE GENOMIC DNA]</scope>
    <source>
        <strain evidence="3 4">P4T</strain>
    </source>
</reference>
<evidence type="ECO:0000259" key="2">
    <source>
        <dbReference type="Pfam" id="PF20732"/>
    </source>
</evidence>
<dbReference type="Gene3D" id="3.40.50.12170">
    <property type="entry name" value="Uncharacterised protein PF07075, DUF1343"/>
    <property type="match status" value="1"/>
</dbReference>
<dbReference type="Pfam" id="PF20732">
    <property type="entry name" value="NamZ_C"/>
    <property type="match status" value="1"/>
</dbReference>
<proteinExistence type="predicted"/>
<protein>
    <submittedName>
        <fullName evidence="3">DUF1343 domain-containing protein</fullName>
    </submittedName>
</protein>
<keyword evidence="4" id="KW-1185">Reference proteome</keyword>
<feature type="domain" description="Peptidoglycan beta-N-acetylmuramidase NamZ N-terminal" evidence="1">
    <location>
        <begin position="55"/>
        <end position="253"/>
    </location>
</feature>
<evidence type="ECO:0000313" key="4">
    <source>
        <dbReference type="Proteomes" id="UP001302349"/>
    </source>
</evidence>
<dbReference type="RefSeq" id="WP_317490683.1">
    <property type="nucleotide sequence ID" value="NZ_CP136051.1"/>
</dbReference>
<dbReference type="Gene3D" id="3.90.1150.140">
    <property type="match status" value="1"/>
</dbReference>
<dbReference type="PANTHER" id="PTHR42915">
    <property type="entry name" value="HYPOTHETICAL 460 KDA PROTEIN IN FEUA-SIGW INTERGENIC REGION [PRECURSOR]"/>
    <property type="match status" value="1"/>
</dbReference>
<dbReference type="Pfam" id="PF07075">
    <property type="entry name" value="NamZ_N"/>
    <property type="match status" value="1"/>
</dbReference>
<dbReference type="InterPro" id="IPR048502">
    <property type="entry name" value="NamZ_N"/>
</dbReference>
<dbReference type="InterPro" id="IPR008302">
    <property type="entry name" value="NamZ"/>
</dbReference>
<dbReference type="PANTHER" id="PTHR42915:SF1">
    <property type="entry name" value="PEPTIDOGLYCAN BETA-N-ACETYLMURAMIDASE NAMZ"/>
    <property type="match status" value="1"/>
</dbReference>
<name>A0ABZ0ITV0_9BACT</name>
<dbReference type="EMBL" id="CP136051">
    <property type="protein sequence ID" value="WOK08036.1"/>
    <property type="molecule type" value="Genomic_DNA"/>
</dbReference>
<dbReference type="PIRSF" id="PIRSF016719">
    <property type="entry name" value="UCP016719"/>
    <property type="match status" value="1"/>
</dbReference>
<dbReference type="Proteomes" id="UP001302349">
    <property type="component" value="Chromosome"/>
</dbReference>
<dbReference type="InterPro" id="IPR048503">
    <property type="entry name" value="NamZ_C"/>
</dbReference>